<dbReference type="AlphaFoldDB" id="A0A0F8Z8Z0"/>
<gene>
    <name evidence="2" type="ORF">LCGC14_2725290</name>
</gene>
<accession>A0A0F8Z8Z0</accession>
<name>A0A0F8Z8Z0_9ZZZZ</name>
<feature type="transmembrane region" description="Helical" evidence="1">
    <location>
        <begin position="128"/>
        <end position="146"/>
    </location>
</feature>
<evidence type="ECO:0000256" key="1">
    <source>
        <dbReference type="SAM" id="Phobius"/>
    </source>
</evidence>
<keyword evidence="1" id="KW-0472">Membrane</keyword>
<protein>
    <recommendedName>
        <fullName evidence="3">Holin of 3TMs, for gene-transfer release</fullName>
    </recommendedName>
</protein>
<dbReference type="Pfam" id="PF11351">
    <property type="entry name" value="GTA_holin_3TM"/>
    <property type="match status" value="1"/>
</dbReference>
<reference evidence="2" key="1">
    <citation type="journal article" date="2015" name="Nature">
        <title>Complex archaea that bridge the gap between prokaryotes and eukaryotes.</title>
        <authorList>
            <person name="Spang A."/>
            <person name="Saw J.H."/>
            <person name="Jorgensen S.L."/>
            <person name="Zaremba-Niedzwiedzka K."/>
            <person name="Martijn J."/>
            <person name="Lind A.E."/>
            <person name="van Eijk R."/>
            <person name="Schleper C."/>
            <person name="Guy L."/>
            <person name="Ettema T.J."/>
        </authorList>
    </citation>
    <scope>NUCLEOTIDE SEQUENCE</scope>
</reference>
<comment type="caution">
    <text evidence="2">The sequence shown here is derived from an EMBL/GenBank/DDBJ whole genome shotgun (WGS) entry which is preliminary data.</text>
</comment>
<evidence type="ECO:0000313" key="2">
    <source>
        <dbReference type="EMBL" id="KKK90218.1"/>
    </source>
</evidence>
<feature type="transmembrane region" description="Helical" evidence="1">
    <location>
        <begin position="91"/>
        <end position="116"/>
    </location>
</feature>
<dbReference type="EMBL" id="LAZR01049194">
    <property type="protein sequence ID" value="KKK90218.1"/>
    <property type="molecule type" value="Genomic_DNA"/>
</dbReference>
<organism evidence="2">
    <name type="scientific">marine sediment metagenome</name>
    <dbReference type="NCBI Taxonomy" id="412755"/>
    <lineage>
        <taxon>unclassified sequences</taxon>
        <taxon>metagenomes</taxon>
        <taxon>ecological metagenomes</taxon>
    </lineage>
</organism>
<sequence length="154" mass="17098">MKFNPLKLIKNALGSVVGNIPVIGPAVKDLLDSLDSEVAKMTPEQKLAFETAQRNFELENFKLILADSADMRKLAMKELEQPYIKFVRPGILLGLFLMVGFWVVIAPILGAFGFVIPPPDLSAIPEELWWMFGASYLGYGTMREIGKKNKLGAK</sequence>
<dbReference type="InterPro" id="IPR021497">
    <property type="entry name" value="GTA_holin_3TM"/>
</dbReference>
<keyword evidence="1" id="KW-0812">Transmembrane</keyword>
<evidence type="ECO:0008006" key="3">
    <source>
        <dbReference type="Google" id="ProtNLM"/>
    </source>
</evidence>
<keyword evidence="1" id="KW-1133">Transmembrane helix</keyword>
<proteinExistence type="predicted"/>